<organism evidence="7 8">
    <name type="scientific">Dunaliella salina</name>
    <name type="common">Green alga</name>
    <name type="synonym">Protococcus salinus</name>
    <dbReference type="NCBI Taxonomy" id="3046"/>
    <lineage>
        <taxon>Eukaryota</taxon>
        <taxon>Viridiplantae</taxon>
        <taxon>Chlorophyta</taxon>
        <taxon>core chlorophytes</taxon>
        <taxon>Chlorophyceae</taxon>
        <taxon>CS clade</taxon>
        <taxon>Chlamydomonadales</taxon>
        <taxon>Dunaliellaceae</taxon>
        <taxon>Dunaliella</taxon>
    </lineage>
</organism>
<dbReference type="GO" id="GO:0016787">
    <property type="term" value="F:hydrolase activity"/>
    <property type="evidence" value="ECO:0007669"/>
    <property type="project" value="UniProtKB-KW"/>
</dbReference>
<accession>A0ABQ7GDS6</accession>
<dbReference type="InterPro" id="IPR027417">
    <property type="entry name" value="P-loop_NTPase"/>
</dbReference>
<keyword evidence="1" id="KW-0547">Nucleotide-binding</keyword>
<keyword evidence="8" id="KW-1185">Reference proteome</keyword>
<feature type="compositionally biased region" description="Low complexity" evidence="5">
    <location>
        <begin position="255"/>
        <end position="330"/>
    </location>
</feature>
<evidence type="ECO:0000256" key="1">
    <source>
        <dbReference type="ARBA" id="ARBA00022741"/>
    </source>
</evidence>
<dbReference type="PANTHER" id="PTHR11070">
    <property type="entry name" value="UVRD / RECB / PCRA DNA HELICASE FAMILY MEMBER"/>
    <property type="match status" value="1"/>
</dbReference>
<gene>
    <name evidence="7" type="ORF">DUNSADRAFT_11247</name>
</gene>
<dbReference type="Gene3D" id="3.40.50.300">
    <property type="entry name" value="P-loop containing nucleotide triphosphate hydrolases"/>
    <property type="match status" value="1"/>
</dbReference>
<evidence type="ECO:0000259" key="6">
    <source>
        <dbReference type="Pfam" id="PF13361"/>
    </source>
</evidence>
<evidence type="ECO:0000256" key="2">
    <source>
        <dbReference type="ARBA" id="ARBA00022801"/>
    </source>
</evidence>
<name>A0ABQ7GDS6_DUNSA</name>
<dbReference type="EMBL" id="MU069851">
    <property type="protein sequence ID" value="KAF5832760.1"/>
    <property type="molecule type" value="Genomic_DNA"/>
</dbReference>
<dbReference type="Pfam" id="PF13361">
    <property type="entry name" value="UvrD_C"/>
    <property type="match status" value="1"/>
</dbReference>
<protein>
    <submittedName>
        <fullName evidence="7">P-loop containing nucleoside triphosphate hydrolase protein</fullName>
    </submittedName>
</protein>
<comment type="caution">
    <text evidence="7">The sequence shown here is derived from an EMBL/GenBank/DDBJ whole genome shotgun (WGS) entry which is preliminary data.</text>
</comment>
<dbReference type="SUPFAM" id="SSF52540">
    <property type="entry name" value="P-loop containing nucleoside triphosphate hydrolases"/>
    <property type="match status" value="1"/>
</dbReference>
<reference evidence="7" key="1">
    <citation type="submission" date="2017-08" db="EMBL/GenBank/DDBJ databases">
        <authorList>
            <person name="Polle J.E."/>
            <person name="Barry K."/>
            <person name="Cushman J."/>
            <person name="Schmutz J."/>
            <person name="Tran D."/>
            <person name="Hathwaick L.T."/>
            <person name="Yim W.C."/>
            <person name="Jenkins J."/>
            <person name="Mckie-Krisberg Z.M."/>
            <person name="Prochnik S."/>
            <person name="Lindquist E."/>
            <person name="Dockter R.B."/>
            <person name="Adam C."/>
            <person name="Molina H."/>
            <person name="Bunkerborg J."/>
            <person name="Jin E."/>
            <person name="Buchheim M."/>
            <person name="Magnuson J."/>
        </authorList>
    </citation>
    <scope>NUCLEOTIDE SEQUENCE</scope>
    <source>
        <strain evidence="7">CCAP 19/18</strain>
    </source>
</reference>
<keyword evidence="3" id="KW-0347">Helicase</keyword>
<dbReference type="InterPro" id="IPR000212">
    <property type="entry name" value="DNA_helicase_UvrD/REP"/>
</dbReference>
<evidence type="ECO:0000256" key="3">
    <source>
        <dbReference type="ARBA" id="ARBA00022806"/>
    </source>
</evidence>
<evidence type="ECO:0000313" key="8">
    <source>
        <dbReference type="Proteomes" id="UP000815325"/>
    </source>
</evidence>
<feature type="region of interest" description="Disordered" evidence="5">
    <location>
        <begin position="231"/>
        <end position="337"/>
    </location>
</feature>
<evidence type="ECO:0000313" key="7">
    <source>
        <dbReference type="EMBL" id="KAF5832760.1"/>
    </source>
</evidence>
<proteinExistence type="predicted"/>
<feature type="compositionally biased region" description="Low complexity" evidence="5">
    <location>
        <begin position="54"/>
        <end position="66"/>
    </location>
</feature>
<dbReference type="Proteomes" id="UP000815325">
    <property type="component" value="Unassembled WGS sequence"/>
</dbReference>
<dbReference type="PANTHER" id="PTHR11070:SF2">
    <property type="entry name" value="ATP-DEPENDENT DNA HELICASE SRS2"/>
    <property type="match status" value="1"/>
</dbReference>
<keyword evidence="4" id="KW-0067">ATP-binding</keyword>
<dbReference type="InterPro" id="IPR014017">
    <property type="entry name" value="DNA_helicase_UvrD-like_C"/>
</dbReference>
<evidence type="ECO:0000256" key="5">
    <source>
        <dbReference type="SAM" id="MobiDB-lite"/>
    </source>
</evidence>
<feature type="domain" description="UvrD-like helicase C-terminal" evidence="6">
    <location>
        <begin position="106"/>
        <end position="201"/>
    </location>
</feature>
<evidence type="ECO:0000256" key="4">
    <source>
        <dbReference type="ARBA" id="ARBA00022840"/>
    </source>
</evidence>
<keyword evidence="2 7" id="KW-0378">Hydrolase</keyword>
<sequence>MTMANHDEAWLMAVDANLSQLDAPNNLAAQNLAGKTARTGVIEVVDEGDRAPHQDQQQQQASWEQQGSPSPNDRGRSSSSEHVSSIGNNGGVAIPEGTNDVQDDPKLSNLRKFLEHAALVSDLEDKKDDRSLDRVSLMTLHTSKGLEFNTVFVAGFEDGLCPFERRGEDDESRLPTDYEEEKRLAYVGATRAKEHLFFLSAQKRWKQDRLESRYTHMLRALGPGTLQFHLKGVKSAGKPSPHDGGIHATGGNVQSGESTSNNMTNSTETGRGGRRSASSSTNSSASNMTSSTRIRRGSSQSNGSRSTSRSYSSSASRSGGTASQTSGGRSVKPANGW</sequence>
<feature type="region of interest" description="Disordered" evidence="5">
    <location>
        <begin position="50"/>
        <end position="105"/>
    </location>
</feature>